<dbReference type="SUPFAM" id="SSF48452">
    <property type="entry name" value="TPR-like"/>
    <property type="match status" value="1"/>
</dbReference>
<dbReference type="Pfam" id="PF12741">
    <property type="entry name" value="SusD-like"/>
    <property type="match status" value="1"/>
</dbReference>
<dbReference type="EMBL" id="CP017479">
    <property type="protein sequence ID" value="AOW10575.1"/>
    <property type="molecule type" value="Genomic_DNA"/>
</dbReference>
<accession>A0AAC9I6H2</accession>
<dbReference type="InterPro" id="IPR024302">
    <property type="entry name" value="SusD-like"/>
</dbReference>
<protein>
    <recommendedName>
        <fullName evidence="4">SusD/RagB family nutrient-binding outer membrane lipoprotein</fullName>
    </recommendedName>
</protein>
<gene>
    <name evidence="2" type="ORF">EM308_14330</name>
</gene>
<dbReference type="Proteomes" id="UP000175968">
    <property type="component" value="Chromosome"/>
</dbReference>
<keyword evidence="1" id="KW-0732">Signal</keyword>
<feature type="signal peptide" evidence="1">
    <location>
        <begin position="1"/>
        <end position="23"/>
    </location>
</feature>
<dbReference type="PROSITE" id="PS51257">
    <property type="entry name" value="PROKAR_LIPOPROTEIN"/>
    <property type="match status" value="1"/>
</dbReference>
<evidence type="ECO:0000256" key="1">
    <source>
        <dbReference type="SAM" id="SignalP"/>
    </source>
</evidence>
<dbReference type="AlphaFoldDB" id="A0AAC9I6H2"/>
<dbReference type="RefSeq" id="WP_035633338.1">
    <property type="nucleotide sequence ID" value="NZ_CP017479.1"/>
</dbReference>
<evidence type="ECO:0000313" key="2">
    <source>
        <dbReference type="EMBL" id="AOW10575.1"/>
    </source>
</evidence>
<evidence type="ECO:0000313" key="3">
    <source>
        <dbReference type="Proteomes" id="UP000175968"/>
    </source>
</evidence>
<keyword evidence="3" id="KW-1185">Reference proteome</keyword>
<proteinExistence type="predicted"/>
<name>A0AAC9I6H2_9FLAO</name>
<feature type="chain" id="PRO_5042010983" description="SusD/RagB family nutrient-binding outer membrane lipoprotein" evidence="1">
    <location>
        <begin position="24"/>
        <end position="533"/>
    </location>
</feature>
<evidence type="ECO:0008006" key="4">
    <source>
        <dbReference type="Google" id="ProtNLM"/>
    </source>
</evidence>
<organism evidence="2 3">
    <name type="scientific">Flavobacterium gilvum</name>
    <dbReference type="NCBI Taxonomy" id="1492737"/>
    <lineage>
        <taxon>Bacteria</taxon>
        <taxon>Pseudomonadati</taxon>
        <taxon>Bacteroidota</taxon>
        <taxon>Flavobacteriia</taxon>
        <taxon>Flavobacteriales</taxon>
        <taxon>Flavobacteriaceae</taxon>
        <taxon>Flavobacterium</taxon>
    </lineage>
</organism>
<dbReference type="KEGG" id="fgl:EM308_14330"/>
<dbReference type="Gene3D" id="1.25.40.390">
    <property type="match status" value="1"/>
</dbReference>
<sequence length="533" mass="58399">MKLNTIKKTVYCLSLLAVIASCTSDFESINKNQQGATDELLAQDFGNIRGPLKVVFNGVFKQDPVWMYQVQQNLQGDIWSGYMATPTGFAGGSNNTQYNLINGWNGFAWDIAYVDIMANLLKVEHQTKTKGLYPEIYAMSLVLKVEAMHRIADIYGPIVYSQYSSEAAVKKYDSQEDVYNQMFAELDEAVTQLSKSADAGGKSIIASSDLSNYKGDYAKWARFANSLRLRLAMRIVKKNPTLAKTQAEKAVSQKYGVMQGQGDTFTFLSGFKNPVNEVSSVWADICMSADMESNLVGYGDPRIAVYFNTSTQFPGKYKGIRTGIEIADKPEAKALRSDFSRVGKVVNTTETVWMSTAEVYFLRAEGALRGWNMGDTAGNLYNAGITASFVQQNLAGEAAAYIANNTKMPVDYVDPVDAANNGVAVNKVTIAWDNAASNEVKLQKIITQKWIAGFPDGQEAWSEWRRTGYPKLFPVVVNKSNGVIGTATGVRRTGFAPSELAGNPEGLKTGQALLGGPDNGATRLWWDTTGPNF</sequence>
<dbReference type="InterPro" id="IPR011990">
    <property type="entry name" value="TPR-like_helical_dom_sf"/>
</dbReference>
<reference evidence="2 3" key="1">
    <citation type="submission" date="2016-10" db="EMBL/GenBank/DDBJ databases">
        <title>Flavobacterium gilvum sp. nov., isolated from stream water.</title>
        <authorList>
            <person name="Shin S.-K."/>
            <person name="Cho Y.-J."/>
            <person name="Yi H."/>
        </authorList>
    </citation>
    <scope>NUCLEOTIDE SEQUENCE [LARGE SCALE GENOMIC DNA]</scope>
    <source>
        <strain evidence="2 3">EM1308</strain>
    </source>
</reference>